<dbReference type="OrthoDB" id="7774147at2"/>
<dbReference type="InterPro" id="IPR015942">
    <property type="entry name" value="Asp/Glu/hydantoin_racemase"/>
</dbReference>
<organism evidence="2 3">
    <name type="scientific">Rhizobium subbaraonis</name>
    <dbReference type="NCBI Taxonomy" id="908946"/>
    <lineage>
        <taxon>Bacteria</taxon>
        <taxon>Pseudomonadati</taxon>
        <taxon>Pseudomonadota</taxon>
        <taxon>Alphaproteobacteria</taxon>
        <taxon>Hyphomicrobiales</taxon>
        <taxon>Rhizobiaceae</taxon>
        <taxon>Rhizobium/Agrobacterium group</taxon>
        <taxon>Rhizobium</taxon>
    </lineage>
</organism>
<dbReference type="PANTHER" id="PTHR28047:SF5">
    <property type="entry name" value="PROTEIN DCG1"/>
    <property type="match status" value="1"/>
</dbReference>
<name>A0A285U168_9HYPH</name>
<evidence type="ECO:0000256" key="1">
    <source>
        <dbReference type="ARBA" id="ARBA00038414"/>
    </source>
</evidence>
<evidence type="ECO:0000313" key="2">
    <source>
        <dbReference type="EMBL" id="SOC35674.1"/>
    </source>
</evidence>
<proteinExistence type="inferred from homology"/>
<accession>A0A285U168</accession>
<keyword evidence="3" id="KW-1185">Reference proteome</keyword>
<gene>
    <name evidence="2" type="ORF">SAMN05892877_10210</name>
</gene>
<dbReference type="RefSeq" id="WP_097136107.1">
    <property type="nucleotide sequence ID" value="NZ_OBQD01000002.1"/>
</dbReference>
<evidence type="ECO:0000313" key="3">
    <source>
        <dbReference type="Proteomes" id="UP000219167"/>
    </source>
</evidence>
<dbReference type="Pfam" id="PF01177">
    <property type="entry name" value="Asp_Glu_race"/>
    <property type="match status" value="1"/>
</dbReference>
<dbReference type="InterPro" id="IPR053714">
    <property type="entry name" value="Iso_Racemase_Enz_sf"/>
</dbReference>
<comment type="similarity">
    <text evidence="1">Belongs to the HyuE racemase family.</text>
</comment>
<protein>
    <submittedName>
        <fullName evidence="2">Asp/Glu/hydantoin racemase</fullName>
    </submittedName>
</protein>
<dbReference type="Proteomes" id="UP000219167">
    <property type="component" value="Unassembled WGS sequence"/>
</dbReference>
<dbReference type="InterPro" id="IPR052186">
    <property type="entry name" value="Hydantoin_racemase-like"/>
</dbReference>
<sequence>MKSLVVLFNPNTSSATTAEMVAVAHETARNWADVEGRTADFGAPIIVNPPDLDKASLAVNAFADTMAETGWPADAIVIGAFGDPGLAALRLRAPVPVVGIGESAIAEASAGGRPFSIVTTTPELETSIRRQVEGLGVRGQLRSIRLTPGVPAEVMADACRLDRELGRLISRVMAEDGANAVLVAGGPLSAAARRLDHRFALPIIDPVTTALKRLGLLLRTAH</sequence>
<dbReference type="Gene3D" id="3.40.50.12500">
    <property type="match status" value="1"/>
</dbReference>
<dbReference type="EMBL" id="OBQD01000002">
    <property type="protein sequence ID" value="SOC35674.1"/>
    <property type="molecule type" value="Genomic_DNA"/>
</dbReference>
<reference evidence="2 3" key="1">
    <citation type="submission" date="2017-08" db="EMBL/GenBank/DDBJ databases">
        <authorList>
            <person name="de Groot N.N."/>
        </authorList>
    </citation>
    <scope>NUCLEOTIDE SEQUENCE [LARGE SCALE GENOMIC DNA]</scope>
    <source>
        <strain evidence="2 3">JC85</strain>
    </source>
</reference>
<dbReference type="PANTHER" id="PTHR28047">
    <property type="entry name" value="PROTEIN DCG1"/>
    <property type="match status" value="1"/>
</dbReference>
<dbReference type="GO" id="GO:0047661">
    <property type="term" value="F:amino-acid racemase activity"/>
    <property type="evidence" value="ECO:0007669"/>
    <property type="project" value="InterPro"/>
</dbReference>
<dbReference type="AlphaFoldDB" id="A0A285U168"/>